<name>A0A1W6MQB4_9HYPH</name>
<dbReference type="InterPro" id="IPR050428">
    <property type="entry name" value="TCS_sensor_his_kinase"/>
</dbReference>
<comment type="catalytic activity">
    <reaction evidence="1">
        <text>ATP + protein L-histidine = ADP + protein N-phospho-L-histidine.</text>
        <dbReference type="EC" id="2.7.13.3"/>
    </reaction>
</comment>
<dbReference type="Proteomes" id="UP000193978">
    <property type="component" value="Chromosome"/>
</dbReference>
<evidence type="ECO:0000259" key="12">
    <source>
        <dbReference type="PROSITE" id="PS50109"/>
    </source>
</evidence>
<dbReference type="Pfam" id="PF00512">
    <property type="entry name" value="HisKA"/>
    <property type="match status" value="1"/>
</dbReference>
<accession>A0A1W6MQB4</accession>
<dbReference type="STRING" id="655015.B1812_00310"/>
<feature type="domain" description="Histidine kinase" evidence="12">
    <location>
        <begin position="254"/>
        <end position="455"/>
    </location>
</feature>
<organism evidence="14 15">
    <name type="scientific">Methylocystis bryophila</name>
    <dbReference type="NCBI Taxonomy" id="655015"/>
    <lineage>
        <taxon>Bacteria</taxon>
        <taxon>Pseudomonadati</taxon>
        <taxon>Pseudomonadota</taxon>
        <taxon>Alphaproteobacteria</taxon>
        <taxon>Hyphomicrobiales</taxon>
        <taxon>Methylocystaceae</taxon>
        <taxon>Methylocystis</taxon>
    </lineage>
</organism>
<keyword evidence="5" id="KW-0808">Transferase</keyword>
<proteinExistence type="predicted"/>
<evidence type="ECO:0000256" key="10">
    <source>
        <dbReference type="ARBA" id="ARBA00023136"/>
    </source>
</evidence>
<dbReference type="InterPro" id="IPR036097">
    <property type="entry name" value="HisK_dim/P_sf"/>
</dbReference>
<evidence type="ECO:0000256" key="3">
    <source>
        <dbReference type="ARBA" id="ARBA00012438"/>
    </source>
</evidence>
<dbReference type="CDD" id="cd00075">
    <property type="entry name" value="HATPase"/>
    <property type="match status" value="1"/>
</dbReference>
<dbReference type="Gene3D" id="1.10.287.130">
    <property type="match status" value="1"/>
</dbReference>
<dbReference type="CDD" id="cd00082">
    <property type="entry name" value="HisKA"/>
    <property type="match status" value="1"/>
</dbReference>
<evidence type="ECO:0000256" key="6">
    <source>
        <dbReference type="ARBA" id="ARBA00022692"/>
    </source>
</evidence>
<evidence type="ECO:0000256" key="5">
    <source>
        <dbReference type="ARBA" id="ARBA00022679"/>
    </source>
</evidence>
<dbReference type="SMART" id="SM00387">
    <property type="entry name" value="HATPase_c"/>
    <property type="match status" value="1"/>
</dbReference>
<evidence type="ECO:0000313" key="15">
    <source>
        <dbReference type="Proteomes" id="UP000193978"/>
    </source>
</evidence>
<dbReference type="AlphaFoldDB" id="A0A1W6MQB4"/>
<protein>
    <recommendedName>
        <fullName evidence="3">histidine kinase</fullName>
        <ecNumber evidence="3">2.7.13.3</ecNumber>
    </recommendedName>
</protein>
<keyword evidence="6 11" id="KW-0812">Transmembrane</keyword>
<keyword evidence="15" id="KW-1185">Reference proteome</keyword>
<dbReference type="InterPro" id="IPR003661">
    <property type="entry name" value="HisK_dim/P_dom"/>
</dbReference>
<evidence type="ECO:0000256" key="4">
    <source>
        <dbReference type="ARBA" id="ARBA00022553"/>
    </source>
</evidence>
<dbReference type="EMBL" id="CP019948">
    <property type="protein sequence ID" value="ARN79765.1"/>
    <property type="molecule type" value="Genomic_DNA"/>
</dbReference>
<keyword evidence="7 14" id="KW-0418">Kinase</keyword>
<evidence type="ECO:0000256" key="9">
    <source>
        <dbReference type="ARBA" id="ARBA00023012"/>
    </source>
</evidence>
<dbReference type="EC" id="2.7.13.3" evidence="3"/>
<dbReference type="PANTHER" id="PTHR45436">
    <property type="entry name" value="SENSOR HISTIDINE KINASE YKOH"/>
    <property type="match status" value="1"/>
</dbReference>
<keyword evidence="8 11" id="KW-1133">Transmembrane helix</keyword>
<evidence type="ECO:0000313" key="14">
    <source>
        <dbReference type="EMBL" id="ARN79765.1"/>
    </source>
</evidence>
<feature type="transmembrane region" description="Helical" evidence="11">
    <location>
        <begin position="12"/>
        <end position="40"/>
    </location>
</feature>
<comment type="subcellular location">
    <subcellularLocation>
        <location evidence="2">Membrane</location>
        <topology evidence="2">Multi-pass membrane protein</topology>
    </subcellularLocation>
</comment>
<evidence type="ECO:0000256" key="8">
    <source>
        <dbReference type="ARBA" id="ARBA00022989"/>
    </source>
</evidence>
<sequence length="459" mass="50451">MRGRASLALHLVGYLVVAQFLAFMIAWAITLGLGIAHIWIFDLSLDTLATSRIRDLVIASLVRDADHGIRIEPSPELLAESRRTSALKYAAFDAMTYEPLPGSSPELAKALTSVIRINSPHTHFVLPEDPKSTPKGYAAPISTPFGPLQIAVYGSRFRLDDIYYAMVDSFQWSAVEIFTAIAVTAALAWLAVRRGLYPLRALSDEATRINMDSLDQRLSTNNVPAEVAPLVSAINNALARLDQSAMRLRRYTANAAHELRTPLAIMRARLEDAEEPTFKTDLMRDASQLQAIVEQMLIAARLTENQVAIDQEMDLVKVIREIVSRRLPLAVKCDRAIEFEALGSPVVTRGNRRAVECAVANLIDNALRAEPVGGTVLVRVREDAVFEVIDHGEGVPFSDRDMIFEPFWRKSDVTPGTGLGLAITKELIDKNNGRIWVEDTEGGGATFIVSFSNAEAGTC</sequence>
<dbReference type="OrthoDB" id="9809329at2"/>
<dbReference type="GO" id="GO:0005886">
    <property type="term" value="C:plasma membrane"/>
    <property type="evidence" value="ECO:0007669"/>
    <property type="project" value="TreeGrafter"/>
</dbReference>
<gene>
    <name evidence="14" type="ORF">B1812_00310</name>
</gene>
<evidence type="ECO:0000259" key="13">
    <source>
        <dbReference type="PROSITE" id="PS50885"/>
    </source>
</evidence>
<dbReference type="InterPro" id="IPR004358">
    <property type="entry name" value="Sig_transdc_His_kin-like_C"/>
</dbReference>
<dbReference type="PRINTS" id="PR00344">
    <property type="entry name" value="BCTRLSENSOR"/>
</dbReference>
<dbReference type="Gene3D" id="3.30.565.10">
    <property type="entry name" value="Histidine kinase-like ATPase, C-terminal domain"/>
    <property type="match status" value="1"/>
</dbReference>
<evidence type="ECO:0000256" key="7">
    <source>
        <dbReference type="ARBA" id="ARBA00022777"/>
    </source>
</evidence>
<dbReference type="InterPro" id="IPR005467">
    <property type="entry name" value="His_kinase_dom"/>
</dbReference>
<dbReference type="SUPFAM" id="SSF55874">
    <property type="entry name" value="ATPase domain of HSP90 chaperone/DNA topoisomerase II/histidine kinase"/>
    <property type="match status" value="1"/>
</dbReference>
<evidence type="ECO:0000256" key="2">
    <source>
        <dbReference type="ARBA" id="ARBA00004141"/>
    </source>
</evidence>
<dbReference type="PROSITE" id="PS50109">
    <property type="entry name" value="HIS_KIN"/>
    <property type="match status" value="1"/>
</dbReference>
<dbReference type="RefSeq" id="WP_085769810.1">
    <property type="nucleotide sequence ID" value="NZ_AP027149.1"/>
</dbReference>
<dbReference type="InterPro" id="IPR003594">
    <property type="entry name" value="HATPase_dom"/>
</dbReference>
<dbReference type="KEGG" id="mbry:B1812_00310"/>
<dbReference type="InterPro" id="IPR036890">
    <property type="entry name" value="HATPase_C_sf"/>
</dbReference>
<dbReference type="GO" id="GO:0000155">
    <property type="term" value="F:phosphorelay sensor kinase activity"/>
    <property type="evidence" value="ECO:0007669"/>
    <property type="project" value="InterPro"/>
</dbReference>
<feature type="domain" description="HAMP" evidence="13">
    <location>
        <begin position="193"/>
        <end position="246"/>
    </location>
</feature>
<keyword evidence="10 11" id="KW-0472">Membrane</keyword>
<dbReference type="PANTHER" id="PTHR45436:SF15">
    <property type="entry name" value="SENSOR HISTIDINE KINASE CUSS"/>
    <property type="match status" value="1"/>
</dbReference>
<dbReference type="Pfam" id="PF02518">
    <property type="entry name" value="HATPase_c"/>
    <property type="match status" value="1"/>
</dbReference>
<reference evidence="14 15" key="1">
    <citation type="submission" date="2017-02" db="EMBL/GenBank/DDBJ databases">
        <authorList>
            <person name="Peterson S.W."/>
        </authorList>
    </citation>
    <scope>NUCLEOTIDE SEQUENCE [LARGE SCALE GENOMIC DNA]</scope>
    <source>
        <strain evidence="14 15">S285</strain>
    </source>
</reference>
<evidence type="ECO:0000256" key="11">
    <source>
        <dbReference type="SAM" id="Phobius"/>
    </source>
</evidence>
<dbReference type="InterPro" id="IPR003660">
    <property type="entry name" value="HAMP_dom"/>
</dbReference>
<dbReference type="SUPFAM" id="SSF47384">
    <property type="entry name" value="Homodimeric domain of signal transducing histidine kinase"/>
    <property type="match status" value="1"/>
</dbReference>
<dbReference type="SMART" id="SM00388">
    <property type="entry name" value="HisKA"/>
    <property type="match status" value="1"/>
</dbReference>
<evidence type="ECO:0000256" key="1">
    <source>
        <dbReference type="ARBA" id="ARBA00000085"/>
    </source>
</evidence>
<dbReference type="PROSITE" id="PS50885">
    <property type="entry name" value="HAMP"/>
    <property type="match status" value="1"/>
</dbReference>
<keyword evidence="4" id="KW-0597">Phosphoprotein</keyword>
<keyword evidence="9" id="KW-0902">Two-component regulatory system</keyword>